<dbReference type="GeneID" id="76463201"/>
<dbReference type="OrthoDB" id="9805913at2"/>
<accession>A1WSM2</accession>
<dbReference type="RefSeq" id="WP_011812607.1">
    <property type="nucleotide sequence ID" value="NC_008786.1"/>
</dbReference>
<reference evidence="7" key="1">
    <citation type="submission" date="2006-12" db="EMBL/GenBank/DDBJ databases">
        <title>Complete sequence of chromosome 1 of Verminephrobacter eiseniae EF01-2.</title>
        <authorList>
            <person name="Copeland A."/>
            <person name="Lucas S."/>
            <person name="Lapidus A."/>
            <person name="Barry K."/>
            <person name="Detter J.C."/>
            <person name="Glavina del Rio T."/>
            <person name="Dalin E."/>
            <person name="Tice H."/>
            <person name="Pitluck S."/>
            <person name="Chertkov O."/>
            <person name="Brettin T."/>
            <person name="Bruce D."/>
            <person name="Han C."/>
            <person name="Tapia R."/>
            <person name="Gilna P."/>
            <person name="Schmutz J."/>
            <person name="Larimer F."/>
            <person name="Land M."/>
            <person name="Hauser L."/>
            <person name="Kyrpides N."/>
            <person name="Kim E."/>
            <person name="Stahl D."/>
            <person name="Richardson P."/>
        </authorList>
    </citation>
    <scope>NUCLEOTIDE SEQUENCE [LARGE SCALE GENOMIC DNA]</scope>
    <source>
        <strain evidence="7">EF01-2</strain>
    </source>
</reference>
<dbReference type="PANTHER" id="PTHR37419:SF8">
    <property type="entry name" value="TOXIN YJJJ"/>
    <property type="match status" value="1"/>
</dbReference>
<dbReference type="InterPro" id="IPR012893">
    <property type="entry name" value="HipA-like_C"/>
</dbReference>
<dbReference type="EMBL" id="CP000542">
    <property type="protein sequence ID" value="ABM60629.1"/>
    <property type="molecule type" value="Genomic_DNA"/>
</dbReference>
<dbReference type="Gene3D" id="1.10.1070.20">
    <property type="match status" value="1"/>
</dbReference>
<dbReference type="GO" id="GO:0005829">
    <property type="term" value="C:cytosol"/>
    <property type="evidence" value="ECO:0007669"/>
    <property type="project" value="TreeGrafter"/>
</dbReference>
<dbReference type="STRING" id="391735.Veis_4942"/>
<evidence type="ECO:0000256" key="1">
    <source>
        <dbReference type="ARBA" id="ARBA00010164"/>
    </source>
</evidence>
<evidence type="ECO:0000313" key="6">
    <source>
        <dbReference type="EMBL" id="ABM60629.1"/>
    </source>
</evidence>
<keyword evidence="7" id="KW-1185">Reference proteome</keyword>
<name>A1WSM2_VEREI</name>
<comment type="similarity">
    <text evidence="1">Belongs to the HipA Ser/Thr kinase family.</text>
</comment>
<protein>
    <submittedName>
        <fullName evidence="6">HipA domain protein</fullName>
    </submittedName>
</protein>
<feature type="domain" description="HipA N-terminal subdomain 1" evidence="5">
    <location>
        <begin position="31"/>
        <end position="111"/>
    </location>
</feature>
<evidence type="ECO:0000256" key="3">
    <source>
        <dbReference type="ARBA" id="ARBA00022777"/>
    </source>
</evidence>
<keyword evidence="3" id="KW-0418">Kinase</keyword>
<proteinExistence type="inferred from homology"/>
<dbReference type="Pfam" id="PF13657">
    <property type="entry name" value="Couple_hipA"/>
    <property type="match status" value="1"/>
</dbReference>
<dbReference type="HOGENOM" id="CLU_041102_0_0_4"/>
<evidence type="ECO:0000259" key="4">
    <source>
        <dbReference type="Pfam" id="PF07804"/>
    </source>
</evidence>
<dbReference type="InterPro" id="IPR017508">
    <property type="entry name" value="HipA_N1"/>
</dbReference>
<gene>
    <name evidence="6" type="ordered locus">Veis_4942</name>
</gene>
<keyword evidence="2" id="KW-0808">Transferase</keyword>
<dbReference type="InterPro" id="IPR052028">
    <property type="entry name" value="HipA_Ser/Thr_kinase"/>
</dbReference>
<evidence type="ECO:0000313" key="7">
    <source>
        <dbReference type="Proteomes" id="UP000000374"/>
    </source>
</evidence>
<dbReference type="eggNOG" id="COG3550">
    <property type="taxonomic scope" value="Bacteria"/>
</dbReference>
<feature type="domain" description="HipA-like C-terminal" evidence="4">
    <location>
        <begin position="182"/>
        <end position="394"/>
    </location>
</feature>
<dbReference type="Pfam" id="PF07804">
    <property type="entry name" value="HipA_C"/>
    <property type="match status" value="1"/>
</dbReference>
<dbReference type="KEGG" id="vei:Veis_4942"/>
<sequence>MAAAAQVRRQVQLCIGKAGLAVGSLVYVRQGQRENSAFAYDESWLASPPRFNVSADLQLMPGHQMHKAASPHDSVFHGAIADTAPDAWGRRVIARDHAKRRKDDPKLLALTELDYLLAVDDFSRVGALRLRDPDGTWHRTVQAGRRNTPPLIELERVFQASRAVERGQETAEDLRYLQGKGTSLGGMRPKCTLVDEDGRLAIGKFPSVGDTRSVTRGEVLALKLAARAGIDAAPARVVCLGPSGSEVPVAVIQRFDRDEADGRIPYQSAASLLQASREEDRSYTEIADAIRTHGQAPTQDLQQLWRRLVFNLLITNVDDHLQNHGFLHVAHGQWRLAPAFDINPFPDKERESKTWLSERDGPITDVRMLLARASYFALDEQQALVVLGEVHAGVSNWRQVALGAEVGLPAAELDDFELAFEHEQMDAAATLLGR</sequence>
<dbReference type="GO" id="GO:0004674">
    <property type="term" value="F:protein serine/threonine kinase activity"/>
    <property type="evidence" value="ECO:0007669"/>
    <property type="project" value="TreeGrafter"/>
</dbReference>
<dbReference type="AlphaFoldDB" id="A1WSM2"/>
<organism evidence="6 7">
    <name type="scientific">Verminephrobacter eiseniae (strain EF01-2)</name>
    <dbReference type="NCBI Taxonomy" id="391735"/>
    <lineage>
        <taxon>Bacteria</taxon>
        <taxon>Pseudomonadati</taxon>
        <taxon>Pseudomonadota</taxon>
        <taxon>Betaproteobacteria</taxon>
        <taxon>Burkholderiales</taxon>
        <taxon>Comamonadaceae</taxon>
        <taxon>Verminephrobacter</taxon>
    </lineage>
</organism>
<dbReference type="Proteomes" id="UP000000374">
    <property type="component" value="Chromosome"/>
</dbReference>
<evidence type="ECO:0000256" key="2">
    <source>
        <dbReference type="ARBA" id="ARBA00022679"/>
    </source>
</evidence>
<dbReference type="PANTHER" id="PTHR37419">
    <property type="entry name" value="SERINE/THREONINE-PROTEIN KINASE TOXIN HIPA"/>
    <property type="match status" value="1"/>
</dbReference>
<evidence type="ECO:0000259" key="5">
    <source>
        <dbReference type="Pfam" id="PF13657"/>
    </source>
</evidence>